<sequence length="283" mass="31592">MEESIIYSYGFVTISSAVAACCKETDVVFIDEFTSVPIWQGLKAARSRIIKFSHNNPWDFHQKALTVTNCRKFLILEGISWTTGQLCPLPAFLEIAERFKIRVFLEESYTLGVFGESGRGLTEYYRIEPSRIDMIMGTFERAMGSIGGFCAGSFTIISQQQVAGSGYIFSASLPTYLVGVVLKGLEVMGEKPVKFARLAVMFHRFLEECGFNVTSHPEAPFKLVKLGTLSKAMTVHDFCRKKGVHFIRNHNELVINLNVALMDQGEKLKRVFGAMKGAADLVN</sequence>
<dbReference type="Gene3D" id="3.40.640.10">
    <property type="entry name" value="Type I PLP-dependent aspartate aminotransferase-like (Major domain)"/>
    <property type="match status" value="1"/>
</dbReference>
<dbReference type="GO" id="GO:0046512">
    <property type="term" value="P:sphingosine biosynthetic process"/>
    <property type="evidence" value="ECO:0000318"/>
    <property type="project" value="GO_Central"/>
</dbReference>
<gene>
    <name evidence="15" type="primary">AUGUSTUS-3.0.2_15643</name>
    <name evidence="15" type="ORF">TcasGA2_TC015643</name>
</gene>
<dbReference type="FunCoup" id="D2A640">
    <property type="interactions" value="1898"/>
</dbReference>
<dbReference type="Proteomes" id="UP000007266">
    <property type="component" value="Linkage group 6"/>
</dbReference>
<dbReference type="InterPro" id="IPR015424">
    <property type="entry name" value="PyrdxlP-dep_Trfase"/>
</dbReference>
<evidence type="ECO:0000259" key="14">
    <source>
        <dbReference type="Pfam" id="PF00155"/>
    </source>
</evidence>
<dbReference type="PANTHER" id="PTHR13693">
    <property type="entry name" value="CLASS II AMINOTRANSFERASE/8-AMINO-7-OXONONANOATE SYNTHASE"/>
    <property type="match status" value="1"/>
</dbReference>
<dbReference type="EMBL" id="KQ971346">
    <property type="protein sequence ID" value="EFA05461.2"/>
    <property type="molecule type" value="Genomic_DNA"/>
</dbReference>
<evidence type="ECO:0000256" key="4">
    <source>
        <dbReference type="ARBA" id="ARBA00008392"/>
    </source>
</evidence>
<dbReference type="InterPro" id="IPR050087">
    <property type="entry name" value="AON_synthase_class-II"/>
</dbReference>
<dbReference type="PANTHER" id="PTHR13693:SF2">
    <property type="entry name" value="SERINE PALMITOYLTRANSFERASE 1"/>
    <property type="match status" value="1"/>
</dbReference>
<protein>
    <recommendedName>
        <fullName evidence="11">Serine palmitoyltransferase 1</fullName>
        <ecNumber evidence="5">2.3.1.50</ecNumber>
    </recommendedName>
    <alternativeName>
        <fullName evidence="12">Long chain base biosynthesis protein 1</fullName>
    </alternativeName>
    <alternativeName>
        <fullName evidence="13">Serine-palmitoyl-CoA transferase 1</fullName>
    </alternativeName>
</protein>
<evidence type="ECO:0000313" key="16">
    <source>
        <dbReference type="Proteomes" id="UP000007266"/>
    </source>
</evidence>
<comment type="cofactor">
    <cofactor evidence="1">
        <name>pyridoxal 5'-phosphate</name>
        <dbReference type="ChEBI" id="CHEBI:597326"/>
    </cofactor>
</comment>
<evidence type="ECO:0000256" key="8">
    <source>
        <dbReference type="ARBA" id="ARBA00022919"/>
    </source>
</evidence>
<dbReference type="GO" id="GO:0016020">
    <property type="term" value="C:membrane"/>
    <property type="evidence" value="ECO:0007669"/>
    <property type="project" value="GOC"/>
</dbReference>
<evidence type="ECO:0000256" key="1">
    <source>
        <dbReference type="ARBA" id="ARBA00001933"/>
    </source>
</evidence>
<evidence type="ECO:0000256" key="12">
    <source>
        <dbReference type="ARBA" id="ARBA00041765"/>
    </source>
</evidence>
<dbReference type="InParanoid" id="D2A640"/>
<evidence type="ECO:0000256" key="9">
    <source>
        <dbReference type="ARBA" id="ARBA00023098"/>
    </source>
</evidence>
<reference evidence="15 16" key="2">
    <citation type="journal article" date="2010" name="Nucleic Acids Res.">
        <title>BeetleBase in 2010: revisions to provide comprehensive genomic information for Tribolium castaneum.</title>
        <authorList>
            <person name="Kim H.S."/>
            <person name="Murphy T."/>
            <person name="Xia J."/>
            <person name="Caragea D."/>
            <person name="Park Y."/>
            <person name="Beeman R.W."/>
            <person name="Lorenzen M.D."/>
            <person name="Butcher S."/>
            <person name="Manak J.R."/>
            <person name="Brown S.J."/>
        </authorList>
    </citation>
    <scope>GENOME REANNOTATION</scope>
    <source>
        <strain evidence="15 16">Georgia GA2</strain>
    </source>
</reference>
<accession>D2A640</accession>
<evidence type="ECO:0000256" key="6">
    <source>
        <dbReference type="ARBA" id="ARBA00022679"/>
    </source>
</evidence>
<comment type="pathway">
    <text evidence="3">Sphingolipid metabolism.</text>
</comment>
<dbReference type="STRING" id="7070.D2A640"/>
<reference evidence="15 16" key="1">
    <citation type="journal article" date="2008" name="Nature">
        <title>The genome of the model beetle and pest Tribolium castaneum.</title>
        <authorList>
            <consortium name="Tribolium Genome Sequencing Consortium"/>
            <person name="Richards S."/>
            <person name="Gibbs R.A."/>
            <person name="Weinstock G.M."/>
            <person name="Brown S.J."/>
            <person name="Denell R."/>
            <person name="Beeman R.W."/>
            <person name="Gibbs R."/>
            <person name="Beeman R.W."/>
            <person name="Brown S.J."/>
            <person name="Bucher G."/>
            <person name="Friedrich M."/>
            <person name="Grimmelikhuijzen C.J."/>
            <person name="Klingler M."/>
            <person name="Lorenzen M."/>
            <person name="Richards S."/>
            <person name="Roth S."/>
            <person name="Schroder R."/>
            <person name="Tautz D."/>
            <person name="Zdobnov E.M."/>
            <person name="Muzny D."/>
            <person name="Gibbs R.A."/>
            <person name="Weinstock G.M."/>
            <person name="Attaway T."/>
            <person name="Bell S."/>
            <person name="Buhay C.J."/>
            <person name="Chandrabose M.N."/>
            <person name="Chavez D."/>
            <person name="Clerk-Blankenburg K.P."/>
            <person name="Cree A."/>
            <person name="Dao M."/>
            <person name="Davis C."/>
            <person name="Chacko J."/>
            <person name="Dinh H."/>
            <person name="Dugan-Rocha S."/>
            <person name="Fowler G."/>
            <person name="Garner T.T."/>
            <person name="Garnes J."/>
            <person name="Gnirke A."/>
            <person name="Hawes A."/>
            <person name="Hernandez J."/>
            <person name="Hines S."/>
            <person name="Holder M."/>
            <person name="Hume J."/>
            <person name="Jhangiani S.N."/>
            <person name="Joshi V."/>
            <person name="Khan Z.M."/>
            <person name="Jackson L."/>
            <person name="Kovar C."/>
            <person name="Kowis A."/>
            <person name="Lee S."/>
            <person name="Lewis L.R."/>
            <person name="Margolis J."/>
            <person name="Morgan M."/>
            <person name="Nazareth L.V."/>
            <person name="Nguyen N."/>
            <person name="Okwuonu G."/>
            <person name="Parker D."/>
            <person name="Richards S."/>
            <person name="Ruiz S.J."/>
            <person name="Santibanez J."/>
            <person name="Savard J."/>
            <person name="Scherer S.E."/>
            <person name="Schneider B."/>
            <person name="Sodergren E."/>
            <person name="Tautz D."/>
            <person name="Vattahil S."/>
            <person name="Villasana D."/>
            <person name="White C.S."/>
            <person name="Wright R."/>
            <person name="Park Y."/>
            <person name="Beeman R.W."/>
            <person name="Lord J."/>
            <person name="Oppert B."/>
            <person name="Lorenzen M."/>
            <person name="Brown S."/>
            <person name="Wang L."/>
            <person name="Savard J."/>
            <person name="Tautz D."/>
            <person name="Richards S."/>
            <person name="Weinstock G."/>
            <person name="Gibbs R.A."/>
            <person name="Liu Y."/>
            <person name="Worley K."/>
            <person name="Weinstock G."/>
            <person name="Elsik C.G."/>
            <person name="Reese J.T."/>
            <person name="Elhaik E."/>
            <person name="Landan G."/>
            <person name="Graur D."/>
            <person name="Arensburger P."/>
            <person name="Atkinson P."/>
            <person name="Beeman R.W."/>
            <person name="Beidler J."/>
            <person name="Brown S.J."/>
            <person name="Demuth J.P."/>
            <person name="Drury D.W."/>
            <person name="Du Y.Z."/>
            <person name="Fujiwara H."/>
            <person name="Lorenzen M."/>
            <person name="Maselli V."/>
            <person name="Osanai M."/>
            <person name="Park Y."/>
            <person name="Robertson H.M."/>
            <person name="Tu Z."/>
            <person name="Wang J.J."/>
            <person name="Wang S."/>
            <person name="Richards S."/>
            <person name="Song H."/>
            <person name="Zhang L."/>
            <person name="Sodergren E."/>
            <person name="Werner D."/>
            <person name="Stanke M."/>
            <person name="Morgenstern B."/>
            <person name="Solovyev V."/>
            <person name="Kosarev P."/>
            <person name="Brown G."/>
            <person name="Chen H.C."/>
            <person name="Ermolaeva O."/>
            <person name="Hlavina W."/>
            <person name="Kapustin Y."/>
            <person name="Kiryutin B."/>
            <person name="Kitts P."/>
            <person name="Maglott D."/>
            <person name="Pruitt K."/>
            <person name="Sapojnikov V."/>
            <person name="Souvorov A."/>
            <person name="Mackey A.J."/>
            <person name="Waterhouse R.M."/>
            <person name="Wyder S."/>
            <person name="Zdobnov E.M."/>
            <person name="Zdobnov E.M."/>
            <person name="Wyder S."/>
            <person name="Kriventseva E.V."/>
            <person name="Kadowaki T."/>
            <person name="Bork P."/>
            <person name="Aranda M."/>
            <person name="Bao R."/>
            <person name="Beermann A."/>
            <person name="Berns N."/>
            <person name="Bolognesi R."/>
            <person name="Bonneton F."/>
            <person name="Bopp D."/>
            <person name="Brown S.J."/>
            <person name="Bucher G."/>
            <person name="Butts T."/>
            <person name="Chaumot A."/>
            <person name="Denell R.E."/>
            <person name="Ferrier D.E."/>
            <person name="Friedrich M."/>
            <person name="Gordon C.M."/>
            <person name="Jindra M."/>
            <person name="Klingler M."/>
            <person name="Lan Q."/>
            <person name="Lattorff H.M."/>
            <person name="Laudet V."/>
            <person name="von Levetsow C."/>
            <person name="Liu Z."/>
            <person name="Lutz R."/>
            <person name="Lynch J.A."/>
            <person name="da Fonseca R.N."/>
            <person name="Posnien N."/>
            <person name="Reuter R."/>
            <person name="Roth S."/>
            <person name="Savard J."/>
            <person name="Schinko J.B."/>
            <person name="Schmitt C."/>
            <person name="Schoppmeier M."/>
            <person name="Schroder R."/>
            <person name="Shippy T.D."/>
            <person name="Simonnet F."/>
            <person name="Marques-Souza H."/>
            <person name="Tautz D."/>
            <person name="Tomoyasu Y."/>
            <person name="Trauner J."/>
            <person name="Van der Zee M."/>
            <person name="Vervoort M."/>
            <person name="Wittkopp N."/>
            <person name="Wimmer E.A."/>
            <person name="Yang X."/>
            <person name="Jones A.K."/>
            <person name="Sattelle D.B."/>
            <person name="Ebert P.R."/>
            <person name="Nelson D."/>
            <person name="Scott J.G."/>
            <person name="Beeman R.W."/>
            <person name="Muthukrishnan S."/>
            <person name="Kramer K.J."/>
            <person name="Arakane Y."/>
            <person name="Beeman R.W."/>
            <person name="Zhu Q."/>
            <person name="Hogenkamp D."/>
            <person name="Dixit R."/>
            <person name="Oppert B."/>
            <person name="Jiang H."/>
            <person name="Zou Z."/>
            <person name="Marshall J."/>
            <person name="Elpidina E."/>
            <person name="Vinokurov K."/>
            <person name="Oppert C."/>
            <person name="Zou Z."/>
            <person name="Evans J."/>
            <person name="Lu Z."/>
            <person name="Zhao P."/>
            <person name="Sumathipala N."/>
            <person name="Altincicek B."/>
            <person name="Vilcinskas A."/>
            <person name="Williams M."/>
            <person name="Hultmark D."/>
            <person name="Hetru C."/>
            <person name="Jiang H."/>
            <person name="Grimmelikhuijzen C.J."/>
            <person name="Hauser F."/>
            <person name="Cazzamali G."/>
            <person name="Williamson M."/>
            <person name="Park Y."/>
            <person name="Li B."/>
            <person name="Tanaka Y."/>
            <person name="Predel R."/>
            <person name="Neupert S."/>
            <person name="Schachtner J."/>
            <person name="Verleyen P."/>
            <person name="Raible F."/>
            <person name="Bork P."/>
            <person name="Friedrich M."/>
            <person name="Walden K.K."/>
            <person name="Robertson H.M."/>
            <person name="Angeli S."/>
            <person name="Foret S."/>
            <person name="Bucher G."/>
            <person name="Schuetz S."/>
            <person name="Maleszka R."/>
            <person name="Wimmer E.A."/>
            <person name="Beeman R.W."/>
            <person name="Lorenzen M."/>
            <person name="Tomoyasu Y."/>
            <person name="Miller S.C."/>
            <person name="Grossmann D."/>
            <person name="Bucher G."/>
        </authorList>
    </citation>
    <scope>NUCLEOTIDE SEQUENCE [LARGE SCALE GENOMIC DNA]</scope>
    <source>
        <strain evidence="15 16">Georgia GA2</strain>
    </source>
</reference>
<name>D2A640_TRICA</name>
<dbReference type="AlphaFoldDB" id="D2A640"/>
<keyword evidence="6" id="KW-0808">Transferase</keyword>
<dbReference type="eggNOG" id="KOG1358">
    <property type="taxonomic scope" value="Eukaryota"/>
</dbReference>
<dbReference type="GO" id="GO:0046513">
    <property type="term" value="P:ceramide biosynthetic process"/>
    <property type="evidence" value="ECO:0000318"/>
    <property type="project" value="GO_Central"/>
</dbReference>
<dbReference type="Pfam" id="PF00155">
    <property type="entry name" value="Aminotran_1_2"/>
    <property type="match status" value="1"/>
</dbReference>
<keyword evidence="10" id="KW-0012">Acyltransferase</keyword>
<evidence type="ECO:0000256" key="3">
    <source>
        <dbReference type="ARBA" id="ARBA00004991"/>
    </source>
</evidence>
<organism evidence="15 16">
    <name type="scientific">Tribolium castaneum</name>
    <name type="common">Red flour beetle</name>
    <dbReference type="NCBI Taxonomy" id="7070"/>
    <lineage>
        <taxon>Eukaryota</taxon>
        <taxon>Metazoa</taxon>
        <taxon>Ecdysozoa</taxon>
        <taxon>Arthropoda</taxon>
        <taxon>Hexapoda</taxon>
        <taxon>Insecta</taxon>
        <taxon>Pterygota</taxon>
        <taxon>Neoptera</taxon>
        <taxon>Endopterygota</taxon>
        <taxon>Coleoptera</taxon>
        <taxon>Polyphaga</taxon>
        <taxon>Cucujiformia</taxon>
        <taxon>Tenebrionidae</taxon>
        <taxon>Tenebrionidae incertae sedis</taxon>
        <taxon>Tribolium</taxon>
    </lineage>
</organism>
<proteinExistence type="inferred from homology"/>
<evidence type="ECO:0000256" key="5">
    <source>
        <dbReference type="ARBA" id="ARBA00013220"/>
    </source>
</evidence>
<dbReference type="InterPro" id="IPR004839">
    <property type="entry name" value="Aminotransferase_I/II_large"/>
</dbReference>
<keyword evidence="16" id="KW-1185">Reference proteome</keyword>
<keyword evidence="9" id="KW-0443">Lipid metabolism</keyword>
<keyword evidence="8" id="KW-0746">Sphingolipid metabolism</keyword>
<dbReference type="HOGENOM" id="CLU_015846_0_1_1"/>
<dbReference type="GO" id="GO:0004758">
    <property type="term" value="F:serine C-palmitoyltransferase activity"/>
    <property type="evidence" value="ECO:0000318"/>
    <property type="project" value="GO_Central"/>
</dbReference>
<dbReference type="EC" id="2.3.1.50" evidence="5"/>
<dbReference type="SUPFAM" id="SSF53383">
    <property type="entry name" value="PLP-dependent transferases"/>
    <property type="match status" value="1"/>
</dbReference>
<evidence type="ECO:0000256" key="13">
    <source>
        <dbReference type="ARBA" id="ARBA00042649"/>
    </source>
</evidence>
<dbReference type="InterPro" id="IPR015421">
    <property type="entry name" value="PyrdxlP-dep_Trfase_major"/>
</dbReference>
<comment type="pathway">
    <text evidence="2">Lipid metabolism; sphingolipid metabolism.</text>
</comment>
<dbReference type="GO" id="GO:0005783">
    <property type="term" value="C:endoplasmic reticulum"/>
    <property type="evidence" value="ECO:0000318"/>
    <property type="project" value="GO_Central"/>
</dbReference>
<keyword evidence="7" id="KW-0663">Pyridoxal phosphate</keyword>
<evidence type="ECO:0000256" key="10">
    <source>
        <dbReference type="ARBA" id="ARBA00023315"/>
    </source>
</evidence>
<evidence type="ECO:0000256" key="11">
    <source>
        <dbReference type="ARBA" id="ARBA00041066"/>
    </source>
</evidence>
<dbReference type="GO" id="GO:0030170">
    <property type="term" value="F:pyridoxal phosphate binding"/>
    <property type="evidence" value="ECO:0007669"/>
    <property type="project" value="InterPro"/>
</dbReference>
<comment type="similarity">
    <text evidence="4">Belongs to the class-II pyridoxal-phosphate-dependent aminotransferase family.</text>
</comment>
<evidence type="ECO:0000256" key="7">
    <source>
        <dbReference type="ARBA" id="ARBA00022898"/>
    </source>
</evidence>
<evidence type="ECO:0000256" key="2">
    <source>
        <dbReference type="ARBA" id="ARBA00004760"/>
    </source>
</evidence>
<dbReference type="OMA" id="AIASYCK"/>
<feature type="domain" description="Aminotransferase class I/classII large" evidence="14">
    <location>
        <begin position="3"/>
        <end position="248"/>
    </location>
</feature>
<evidence type="ECO:0000313" key="15">
    <source>
        <dbReference type="EMBL" id="EFA05461.2"/>
    </source>
</evidence>